<dbReference type="SMART" id="SM00245">
    <property type="entry name" value="TSPc"/>
    <property type="match status" value="1"/>
</dbReference>
<dbReference type="Pfam" id="PF03572">
    <property type="entry name" value="Peptidase_S41"/>
    <property type="match status" value="1"/>
</dbReference>
<dbReference type="SUPFAM" id="SSF52096">
    <property type="entry name" value="ClpP/crotonase"/>
    <property type="match status" value="1"/>
</dbReference>
<evidence type="ECO:0000256" key="4">
    <source>
        <dbReference type="ARBA" id="ARBA00022825"/>
    </source>
</evidence>
<dbReference type="GO" id="GO:0006508">
    <property type="term" value="P:proteolysis"/>
    <property type="evidence" value="ECO:0007669"/>
    <property type="project" value="UniProtKB-KW"/>
</dbReference>
<evidence type="ECO:0000313" key="7">
    <source>
        <dbReference type="EMBL" id="QSX08131.1"/>
    </source>
</evidence>
<dbReference type="Proteomes" id="UP000663499">
    <property type="component" value="Chromosome"/>
</dbReference>
<dbReference type="EMBL" id="CP071444">
    <property type="protein sequence ID" value="QSX08131.1"/>
    <property type="molecule type" value="Genomic_DNA"/>
</dbReference>
<dbReference type="Pfam" id="PF17820">
    <property type="entry name" value="PDZ_6"/>
    <property type="match status" value="1"/>
</dbReference>
<evidence type="ECO:0000256" key="5">
    <source>
        <dbReference type="RuleBase" id="RU004404"/>
    </source>
</evidence>
<evidence type="ECO:0000256" key="1">
    <source>
        <dbReference type="ARBA" id="ARBA00009179"/>
    </source>
</evidence>
<dbReference type="InterPro" id="IPR041489">
    <property type="entry name" value="PDZ_6"/>
</dbReference>
<reference evidence="7" key="1">
    <citation type="submission" date="2021-03" db="EMBL/GenBank/DDBJ databases">
        <title>Alkalibacter marinus sp. nov., isolated from tidal flat sediment.</title>
        <authorList>
            <person name="Namirimu T."/>
            <person name="Yang J.-A."/>
            <person name="Yang S.-H."/>
            <person name="Kim Y.-J."/>
            <person name="Kwon K.K."/>
        </authorList>
    </citation>
    <scope>NUCLEOTIDE SEQUENCE</scope>
    <source>
        <strain evidence="7">ES005</strain>
    </source>
</reference>
<dbReference type="FunFam" id="2.30.42.10:FF:000063">
    <property type="entry name" value="Peptidase, S41 family"/>
    <property type="match status" value="1"/>
</dbReference>
<dbReference type="InterPro" id="IPR005151">
    <property type="entry name" value="Tail-specific_protease"/>
</dbReference>
<organism evidence="7 8">
    <name type="scientific">Alkalibacter rhizosphaerae</name>
    <dbReference type="NCBI Taxonomy" id="2815577"/>
    <lineage>
        <taxon>Bacteria</taxon>
        <taxon>Bacillati</taxon>
        <taxon>Bacillota</taxon>
        <taxon>Clostridia</taxon>
        <taxon>Eubacteriales</taxon>
        <taxon>Eubacteriaceae</taxon>
        <taxon>Alkalibacter</taxon>
    </lineage>
</organism>
<evidence type="ECO:0000256" key="3">
    <source>
        <dbReference type="ARBA" id="ARBA00022801"/>
    </source>
</evidence>
<dbReference type="InterPro" id="IPR055210">
    <property type="entry name" value="CtpA/B_N"/>
</dbReference>
<keyword evidence="2 5" id="KW-0645">Protease</keyword>
<protein>
    <submittedName>
        <fullName evidence="7">S41 family peptidase</fullName>
    </submittedName>
</protein>
<evidence type="ECO:0000313" key="8">
    <source>
        <dbReference type="Proteomes" id="UP000663499"/>
    </source>
</evidence>
<evidence type="ECO:0000256" key="2">
    <source>
        <dbReference type="ARBA" id="ARBA00022670"/>
    </source>
</evidence>
<accession>A0A974XLF8</accession>
<dbReference type="GO" id="GO:0007165">
    <property type="term" value="P:signal transduction"/>
    <property type="evidence" value="ECO:0007669"/>
    <property type="project" value="TreeGrafter"/>
</dbReference>
<dbReference type="CDD" id="cd07560">
    <property type="entry name" value="Peptidase_S41_CPP"/>
    <property type="match status" value="1"/>
</dbReference>
<sequence length="408" mass="45607">MNKKYQKKWIVILVVLLLIVSNVATFVFSNLITIAIGDKVVIQARDAHTADFIHKFLYLKNQIRDSYYQELDEDILMEGALKGLFEAVGDPYTMYYDREQFQSYVEQMENSYVGIGVVVSMDEDDRVTVVSPIEGSPGQKAGLMPGDKILQVDGADISGLSLEEVVGLIKGEEGTEVTLTILKKTDENIVEKVLVREEIIMTSVDSQVIDGIGYISINQFEPYTYDEFEKQLSELLEQNVQGMVFDLRDNPGGMMDSVVAVLDEIMGESVIVYTEDRQGNREYERSTDRDQLDMPIAVLINEGSASASEIFAGALQDTGEAVIIGTTSFGKGIVQRMSDLQDGTGYKITVSEYFTPNGRNIQGIGIVPDIEVEIDEEFYYGTDYTMEEDPQLQRALEELNKEVEAITL</sequence>
<keyword evidence="8" id="KW-1185">Reference proteome</keyword>
<dbReference type="GO" id="GO:0004175">
    <property type="term" value="F:endopeptidase activity"/>
    <property type="evidence" value="ECO:0007669"/>
    <property type="project" value="TreeGrafter"/>
</dbReference>
<dbReference type="InterPro" id="IPR001478">
    <property type="entry name" value="PDZ"/>
</dbReference>
<dbReference type="SUPFAM" id="SSF50156">
    <property type="entry name" value="PDZ domain-like"/>
    <property type="match status" value="1"/>
</dbReference>
<dbReference type="CDD" id="cd06782">
    <property type="entry name" value="cpPDZ_CPP-like"/>
    <property type="match status" value="1"/>
</dbReference>
<gene>
    <name evidence="7" type="ORF">J0B03_10050</name>
</gene>
<dbReference type="Gene3D" id="3.30.750.44">
    <property type="match status" value="1"/>
</dbReference>
<dbReference type="InterPro" id="IPR029045">
    <property type="entry name" value="ClpP/crotonase-like_dom_sf"/>
</dbReference>
<keyword evidence="3 5" id="KW-0378">Hydrolase</keyword>
<dbReference type="SMART" id="SM00228">
    <property type="entry name" value="PDZ"/>
    <property type="match status" value="1"/>
</dbReference>
<dbReference type="Gene3D" id="2.30.42.10">
    <property type="match status" value="1"/>
</dbReference>
<dbReference type="PANTHER" id="PTHR32060">
    <property type="entry name" value="TAIL-SPECIFIC PROTEASE"/>
    <property type="match status" value="1"/>
</dbReference>
<keyword evidence="4 5" id="KW-0720">Serine protease</keyword>
<proteinExistence type="inferred from homology"/>
<dbReference type="RefSeq" id="WP_207299473.1">
    <property type="nucleotide sequence ID" value="NZ_CP071444.1"/>
</dbReference>
<dbReference type="PANTHER" id="PTHR32060:SF30">
    <property type="entry name" value="CARBOXY-TERMINAL PROCESSING PROTEASE CTPA"/>
    <property type="match status" value="1"/>
</dbReference>
<dbReference type="Gene3D" id="3.90.226.10">
    <property type="entry name" value="2-enoyl-CoA Hydratase, Chain A, domain 1"/>
    <property type="match status" value="1"/>
</dbReference>
<evidence type="ECO:0000259" key="6">
    <source>
        <dbReference type="PROSITE" id="PS50106"/>
    </source>
</evidence>
<name>A0A974XLF8_9FIRM</name>
<dbReference type="AlphaFoldDB" id="A0A974XLF8"/>
<dbReference type="KEGG" id="alka:J0B03_10050"/>
<dbReference type="Pfam" id="PF22694">
    <property type="entry name" value="CtpB_N-like"/>
    <property type="match status" value="1"/>
</dbReference>
<dbReference type="GO" id="GO:0008236">
    <property type="term" value="F:serine-type peptidase activity"/>
    <property type="evidence" value="ECO:0007669"/>
    <property type="project" value="UniProtKB-KW"/>
</dbReference>
<dbReference type="PROSITE" id="PS50106">
    <property type="entry name" value="PDZ"/>
    <property type="match status" value="1"/>
</dbReference>
<dbReference type="InterPro" id="IPR004447">
    <property type="entry name" value="Peptidase_S41A"/>
</dbReference>
<feature type="domain" description="PDZ" evidence="6">
    <location>
        <begin position="102"/>
        <end position="170"/>
    </location>
</feature>
<dbReference type="GO" id="GO:0030288">
    <property type="term" value="C:outer membrane-bounded periplasmic space"/>
    <property type="evidence" value="ECO:0007669"/>
    <property type="project" value="TreeGrafter"/>
</dbReference>
<comment type="similarity">
    <text evidence="1 5">Belongs to the peptidase S41A family.</text>
</comment>
<dbReference type="InterPro" id="IPR036034">
    <property type="entry name" value="PDZ_sf"/>
</dbReference>
<dbReference type="NCBIfam" id="TIGR00225">
    <property type="entry name" value="prc"/>
    <property type="match status" value="1"/>
</dbReference>